<feature type="non-terminal residue" evidence="2">
    <location>
        <position position="120"/>
    </location>
</feature>
<feature type="domain" description="CCDC81 HU" evidence="1">
    <location>
        <begin position="11"/>
        <end position="83"/>
    </location>
</feature>
<dbReference type="PANTHER" id="PTHR14362:SF2">
    <property type="entry name" value="COILED-COIL DOMAIN-CONTAINING PROTEIN 81"/>
    <property type="match status" value="1"/>
</dbReference>
<sequence>LLCVFPGNKELEPLKFSKVAAAASMSRRKAECCIRSTVSLLSQCLRKGENVALTLRGVGVLVIEGTKVQMRFYLDFLSSISGKENSEKTFFRVPQLLHMVVTPGVPVATLSSSGRVIIFP</sequence>
<keyword evidence="3" id="KW-1185">Reference proteome</keyword>
<dbReference type="GO" id="GO:0005815">
    <property type="term" value="C:microtubule organizing center"/>
    <property type="evidence" value="ECO:0007669"/>
    <property type="project" value="TreeGrafter"/>
</dbReference>
<reference evidence="2 3" key="1">
    <citation type="submission" date="2019-09" db="EMBL/GenBank/DDBJ databases">
        <title>Bird 10,000 Genomes (B10K) Project - Family phase.</title>
        <authorList>
            <person name="Zhang G."/>
        </authorList>
    </citation>
    <scope>NUCLEOTIDE SEQUENCE [LARGE SCALE GENOMIC DNA]</scope>
    <source>
        <strain evidence="2">B10K-DU-001-24</strain>
        <tissue evidence="2">Muscle</tissue>
    </source>
</reference>
<evidence type="ECO:0000313" key="3">
    <source>
        <dbReference type="Proteomes" id="UP000574528"/>
    </source>
</evidence>
<accession>A0A7K9BRC7</accession>
<dbReference type="AlphaFoldDB" id="A0A7K9BRC7"/>
<name>A0A7K9BRC7_9PICI</name>
<protein>
    <submittedName>
        <fullName evidence="2">CCD81 protein</fullName>
    </submittedName>
</protein>
<gene>
    <name evidence="2" type="primary">Ccdc81_0</name>
    <name evidence="2" type="ORF">PSIHAE_R09918</name>
</gene>
<dbReference type="OrthoDB" id="125906at2759"/>
<evidence type="ECO:0000259" key="1">
    <source>
        <dbReference type="Pfam" id="PF18289"/>
    </source>
</evidence>
<comment type="caution">
    <text evidence="2">The sequence shown here is derived from an EMBL/GenBank/DDBJ whole genome shotgun (WGS) entry which is preliminary data.</text>
</comment>
<dbReference type="Proteomes" id="UP000574528">
    <property type="component" value="Unassembled WGS sequence"/>
</dbReference>
<evidence type="ECO:0000313" key="2">
    <source>
        <dbReference type="EMBL" id="NXG41980.1"/>
    </source>
</evidence>
<dbReference type="EMBL" id="VWZI01002466">
    <property type="protein sequence ID" value="NXG41980.1"/>
    <property type="molecule type" value="Genomic_DNA"/>
</dbReference>
<dbReference type="Pfam" id="PF18289">
    <property type="entry name" value="HU-CCDC81_euk_2"/>
    <property type="match status" value="1"/>
</dbReference>
<organism evidence="2 3">
    <name type="scientific">Psilopogon haemacephalus</name>
    <name type="common">coppersmith barbet</name>
    <dbReference type="NCBI Taxonomy" id="2585815"/>
    <lineage>
        <taxon>Eukaryota</taxon>
        <taxon>Metazoa</taxon>
        <taxon>Chordata</taxon>
        <taxon>Craniata</taxon>
        <taxon>Vertebrata</taxon>
        <taxon>Euteleostomi</taxon>
        <taxon>Archelosauria</taxon>
        <taxon>Archosauria</taxon>
        <taxon>Dinosauria</taxon>
        <taxon>Saurischia</taxon>
        <taxon>Theropoda</taxon>
        <taxon>Coelurosauria</taxon>
        <taxon>Aves</taxon>
        <taxon>Neognathae</taxon>
        <taxon>Neoaves</taxon>
        <taxon>Telluraves</taxon>
        <taxon>Coraciimorphae</taxon>
        <taxon>Piciformes</taxon>
        <taxon>Megalaimidae</taxon>
        <taxon>Psilopogon</taxon>
    </lineage>
</organism>
<proteinExistence type="predicted"/>
<dbReference type="InterPro" id="IPR040673">
    <property type="entry name" value="CCDC81_HU_dom_2"/>
</dbReference>
<feature type="non-terminal residue" evidence="2">
    <location>
        <position position="1"/>
    </location>
</feature>
<dbReference type="PANTHER" id="PTHR14362">
    <property type="entry name" value="COILED-COIL DOMAIN-CONTAINING PROTEIN 81"/>
    <property type="match status" value="1"/>
</dbReference>
<dbReference type="InterPro" id="IPR026295">
    <property type="entry name" value="CCD81"/>
</dbReference>